<protein>
    <recommendedName>
        <fullName evidence="11">Major facilitator superfamily (MFS) profile domain-containing protein</fullName>
    </recommendedName>
</protein>
<feature type="transmembrane region" description="Helical" evidence="10">
    <location>
        <begin position="162"/>
        <end position="183"/>
    </location>
</feature>
<keyword evidence="4" id="KW-1003">Cell membrane</keyword>
<evidence type="ECO:0000256" key="1">
    <source>
        <dbReference type="ARBA" id="ARBA00004141"/>
    </source>
</evidence>
<evidence type="ECO:0000256" key="2">
    <source>
        <dbReference type="ARBA" id="ARBA00004236"/>
    </source>
</evidence>
<gene>
    <name evidence="12" type="ORF">NW762_005358</name>
</gene>
<evidence type="ECO:0000256" key="5">
    <source>
        <dbReference type="ARBA" id="ARBA00022692"/>
    </source>
</evidence>
<dbReference type="AlphaFoldDB" id="A0A9W8S6T4"/>
<dbReference type="PANTHER" id="PTHR23502">
    <property type="entry name" value="MAJOR FACILITATOR SUPERFAMILY"/>
    <property type="match status" value="1"/>
</dbReference>
<feature type="transmembrane region" description="Helical" evidence="10">
    <location>
        <begin position="402"/>
        <end position="423"/>
    </location>
</feature>
<feature type="compositionally biased region" description="Polar residues" evidence="9">
    <location>
        <begin position="21"/>
        <end position="48"/>
    </location>
</feature>
<dbReference type="GO" id="GO:0005886">
    <property type="term" value="C:plasma membrane"/>
    <property type="evidence" value="ECO:0007669"/>
    <property type="project" value="UniProtKB-SubCell"/>
</dbReference>
<keyword evidence="8" id="KW-0325">Glycoprotein</keyword>
<feature type="region of interest" description="Disordered" evidence="9">
    <location>
        <begin position="1"/>
        <end position="74"/>
    </location>
</feature>
<evidence type="ECO:0000313" key="13">
    <source>
        <dbReference type="Proteomes" id="UP001152049"/>
    </source>
</evidence>
<dbReference type="InterPro" id="IPR020846">
    <property type="entry name" value="MFS_dom"/>
</dbReference>
<keyword evidence="6 10" id="KW-1133">Transmembrane helix</keyword>
<name>A0A9W8S6T4_9HYPO</name>
<feature type="compositionally biased region" description="Basic and acidic residues" evidence="9">
    <location>
        <begin position="55"/>
        <end position="71"/>
    </location>
</feature>
<dbReference type="SUPFAM" id="SSF103473">
    <property type="entry name" value="MFS general substrate transporter"/>
    <property type="match status" value="1"/>
</dbReference>
<dbReference type="EMBL" id="JAOQAZ010000007">
    <property type="protein sequence ID" value="KAJ4265112.1"/>
    <property type="molecule type" value="Genomic_DNA"/>
</dbReference>
<dbReference type="Gene3D" id="1.20.1720.10">
    <property type="entry name" value="Multidrug resistance protein D"/>
    <property type="match status" value="1"/>
</dbReference>
<evidence type="ECO:0000259" key="11">
    <source>
        <dbReference type="PROSITE" id="PS50850"/>
    </source>
</evidence>
<dbReference type="GO" id="GO:0022857">
    <property type="term" value="F:transmembrane transporter activity"/>
    <property type="evidence" value="ECO:0007669"/>
    <property type="project" value="InterPro"/>
</dbReference>
<organism evidence="12 13">
    <name type="scientific">Fusarium torreyae</name>
    <dbReference type="NCBI Taxonomy" id="1237075"/>
    <lineage>
        <taxon>Eukaryota</taxon>
        <taxon>Fungi</taxon>
        <taxon>Dikarya</taxon>
        <taxon>Ascomycota</taxon>
        <taxon>Pezizomycotina</taxon>
        <taxon>Sordariomycetes</taxon>
        <taxon>Hypocreomycetidae</taxon>
        <taxon>Hypocreales</taxon>
        <taxon>Nectriaceae</taxon>
        <taxon>Fusarium</taxon>
    </lineage>
</organism>
<evidence type="ECO:0000256" key="8">
    <source>
        <dbReference type="ARBA" id="ARBA00023180"/>
    </source>
</evidence>
<comment type="subcellular location">
    <subcellularLocation>
        <location evidence="2">Cell membrane</location>
    </subcellularLocation>
    <subcellularLocation>
        <location evidence="1">Membrane</location>
        <topology evidence="1">Multi-pass membrane protein</topology>
    </subcellularLocation>
</comment>
<dbReference type="PROSITE" id="PS50850">
    <property type="entry name" value="MFS"/>
    <property type="match status" value="1"/>
</dbReference>
<keyword evidence="7 10" id="KW-0472">Membrane</keyword>
<feature type="transmembrane region" description="Helical" evidence="10">
    <location>
        <begin position="250"/>
        <end position="271"/>
    </location>
</feature>
<accession>A0A9W8S6T4</accession>
<feature type="transmembrane region" description="Helical" evidence="10">
    <location>
        <begin position="222"/>
        <end position="244"/>
    </location>
</feature>
<evidence type="ECO:0000256" key="4">
    <source>
        <dbReference type="ARBA" id="ARBA00022475"/>
    </source>
</evidence>
<keyword evidence="13" id="KW-1185">Reference proteome</keyword>
<sequence>MDQLAQNSAPSPSNPYLGEESVTSKGQSGSKLEGRNSASLEAQTQPENAQGLKDGTNKVDGDSEPSEKDPFEVTWDSGHSDPLCPLGFNKARKWLIVFVVSFCGFTVTCASSIYTSTYAQMERELGNSRIVSILGLSMFVLGLAFGPMFFSPLSEFYGRRPIYLVAWTMFIIWIIPSAVAQNIQTMVVARFLDGFSGSAFLAVSGGTVSDLFARHEIHAPMALFSVAPFLGPEIGPVLGGFINYNTHWRWTYYTLLIWSVTLGIAMVLLVPETYHSAILKKKAQNMRKATGDKRWYAPTEKSDKTLLTAIGYSLLRPCQLLIFEPMCLNLCLYSAILLGILYLFFGAFPLIFSNNYGFNLWQIGLSFLGMAVGLIVGIATNPIWHRIHLRLQKQQGVNEPEFHLPSAVAGGVLVPIGLFWFAWTIFSSVHWIVPIVGSAVFGMG</sequence>
<dbReference type="InterPro" id="IPR036259">
    <property type="entry name" value="MFS_trans_sf"/>
</dbReference>
<dbReference type="PANTHER" id="PTHR23502:SF7">
    <property type="entry name" value="DRUG_PROTON ANTIPORTER YHK8-RELATED"/>
    <property type="match status" value="1"/>
</dbReference>
<feature type="transmembrane region" description="Helical" evidence="10">
    <location>
        <begin position="330"/>
        <end position="352"/>
    </location>
</feature>
<dbReference type="Proteomes" id="UP001152049">
    <property type="component" value="Unassembled WGS sequence"/>
</dbReference>
<feature type="transmembrane region" description="Helical" evidence="10">
    <location>
        <begin position="358"/>
        <end position="381"/>
    </location>
</feature>
<comment type="similarity">
    <text evidence="3">Belongs to the major facilitator superfamily.</text>
</comment>
<keyword evidence="5 10" id="KW-0812">Transmembrane</keyword>
<dbReference type="CDD" id="cd17323">
    <property type="entry name" value="MFS_Tpo1_MDR_like"/>
    <property type="match status" value="1"/>
</dbReference>
<dbReference type="OrthoDB" id="3561359at2759"/>
<evidence type="ECO:0000256" key="9">
    <source>
        <dbReference type="SAM" id="MobiDB-lite"/>
    </source>
</evidence>
<comment type="caution">
    <text evidence="12">The sequence shown here is derived from an EMBL/GenBank/DDBJ whole genome shotgun (WGS) entry which is preliminary data.</text>
</comment>
<proteinExistence type="inferred from homology"/>
<evidence type="ECO:0000256" key="7">
    <source>
        <dbReference type="ARBA" id="ARBA00023136"/>
    </source>
</evidence>
<evidence type="ECO:0000256" key="3">
    <source>
        <dbReference type="ARBA" id="ARBA00008335"/>
    </source>
</evidence>
<dbReference type="InterPro" id="IPR011701">
    <property type="entry name" value="MFS"/>
</dbReference>
<feature type="domain" description="Major facilitator superfamily (MFS) profile" evidence="11">
    <location>
        <begin position="96"/>
        <end position="444"/>
    </location>
</feature>
<evidence type="ECO:0000313" key="12">
    <source>
        <dbReference type="EMBL" id="KAJ4265112.1"/>
    </source>
</evidence>
<dbReference type="Pfam" id="PF07690">
    <property type="entry name" value="MFS_1"/>
    <property type="match status" value="1"/>
</dbReference>
<feature type="transmembrane region" description="Helical" evidence="10">
    <location>
        <begin position="94"/>
        <end position="115"/>
    </location>
</feature>
<feature type="transmembrane region" description="Helical" evidence="10">
    <location>
        <begin position="130"/>
        <end position="150"/>
    </location>
</feature>
<evidence type="ECO:0000256" key="10">
    <source>
        <dbReference type="SAM" id="Phobius"/>
    </source>
</evidence>
<reference evidence="12" key="1">
    <citation type="submission" date="2022-09" db="EMBL/GenBank/DDBJ databases">
        <title>Fusarium specimens isolated from Avocado Roots.</title>
        <authorList>
            <person name="Stajich J."/>
            <person name="Roper C."/>
            <person name="Heimlech-Rivalta G."/>
        </authorList>
    </citation>
    <scope>NUCLEOTIDE SEQUENCE</scope>
    <source>
        <strain evidence="12">CF00136</strain>
    </source>
</reference>
<feature type="compositionally biased region" description="Polar residues" evidence="9">
    <location>
        <begin position="1"/>
        <end position="11"/>
    </location>
</feature>
<evidence type="ECO:0000256" key="6">
    <source>
        <dbReference type="ARBA" id="ARBA00022989"/>
    </source>
</evidence>
<dbReference type="FunFam" id="1.20.1250.20:FF:000082">
    <property type="entry name" value="MFS multidrug transporter, putative"/>
    <property type="match status" value="1"/>
</dbReference>